<comment type="pathway">
    <text evidence="2">Glycolipid biosynthesis; glycosylphosphatidylinositol-anchor biosynthesis.</text>
</comment>
<dbReference type="GO" id="GO:0006506">
    <property type="term" value="P:GPI anchor biosynthetic process"/>
    <property type="evidence" value="ECO:0007669"/>
    <property type="project" value="UniProtKB-UniPathway"/>
</dbReference>
<dbReference type="GeneID" id="68109837"/>
<name>A0A6A5BV07_NAEFO</name>
<keyword evidence="5 9" id="KW-0812">Transmembrane</keyword>
<evidence type="ECO:0000256" key="8">
    <source>
        <dbReference type="ARBA" id="ARBA00023136"/>
    </source>
</evidence>
<dbReference type="VEuPathDB" id="AmoebaDB:NF0111560"/>
<evidence type="ECO:0000313" key="11">
    <source>
        <dbReference type="Proteomes" id="UP000444721"/>
    </source>
</evidence>
<accession>A0A6A5BV07</accession>
<dbReference type="Pfam" id="PF06728">
    <property type="entry name" value="PIG-U"/>
    <property type="match status" value="2"/>
</dbReference>
<dbReference type="InterPro" id="IPR009600">
    <property type="entry name" value="PIG-U"/>
</dbReference>
<evidence type="ECO:0000256" key="4">
    <source>
        <dbReference type="ARBA" id="ARBA00022502"/>
    </source>
</evidence>
<dbReference type="OrthoDB" id="549017at2759"/>
<sequence>MSSKASFQSPSSSSSQKTLLPIFILILSVVIRGILFYYEFDKSLEDEIHFSTPTTSFKRLKEGLFLSRIGQSPYSSSSFLQPPLTLAPFAWADQLTNTFTTRNESYIQLWMYRSIFIISDLVVAFFIYGIAKNSTTLLQPFHSKVTLPPKTSTNNSSQNAPENTTSQNLPIFLMALYLLNPVMIGSCVSMSTIVFNNLSIAGAIYFATKSNIVSSTLFLALGTYLTLYPITLLVGIMLIVRSLKLRNHEPVKMFAIIGKSMVMFMFWTCCLHFASISLLENIRGGLEGKLPAVDTVIYPFLTSTLGTIIGPERMSILYEYFYQCYYYPFTLQDLTPNWGTMWYFFTEVFNDFMAFFLLIFHLHAFIYVIPLTLRFTNDGLFWCLIQTAIISVFKSYPCLGDFFFYMTLLLLFIHISQHMRYGFFIVSMLLASLFVGPICFNTWIHKGTGNANFFYFVTLIFLVGNILLIVEFVFARLKATHLYKKNQ</sequence>
<feature type="transmembrane region" description="Helical" evidence="9">
    <location>
        <begin position="20"/>
        <end position="38"/>
    </location>
</feature>
<reference evidence="10 11" key="1">
    <citation type="journal article" date="2019" name="Sci. Rep.">
        <title>Nanopore sequencing improves the draft genome of the human pathogenic amoeba Naegleria fowleri.</title>
        <authorList>
            <person name="Liechti N."/>
            <person name="Schurch N."/>
            <person name="Bruggmann R."/>
            <person name="Wittwer M."/>
        </authorList>
    </citation>
    <scope>NUCLEOTIDE SEQUENCE [LARGE SCALE GENOMIC DNA]</scope>
    <source>
        <strain evidence="10 11">ATCC 30894</strain>
    </source>
</reference>
<feature type="transmembrane region" description="Helical" evidence="9">
    <location>
        <begin position="455"/>
        <end position="475"/>
    </location>
</feature>
<keyword evidence="7 9" id="KW-1133">Transmembrane helix</keyword>
<dbReference type="VEuPathDB" id="AmoebaDB:NfTy_057810"/>
<evidence type="ECO:0008006" key="12">
    <source>
        <dbReference type="Google" id="ProtNLM"/>
    </source>
</evidence>
<dbReference type="GO" id="GO:0016255">
    <property type="term" value="P:attachment of GPI anchor to protein"/>
    <property type="evidence" value="ECO:0007669"/>
    <property type="project" value="InterPro"/>
</dbReference>
<dbReference type="EMBL" id="VFQX01000030">
    <property type="protein sequence ID" value="KAF0978104.1"/>
    <property type="molecule type" value="Genomic_DNA"/>
</dbReference>
<dbReference type="PANTHER" id="PTHR13121:SF0">
    <property type="entry name" value="PHOSPHATIDYLINOSITOL GLYCAN ANCHOR BIOSYNTHESIS CLASS U PROTEIN"/>
    <property type="match status" value="1"/>
</dbReference>
<evidence type="ECO:0000256" key="1">
    <source>
        <dbReference type="ARBA" id="ARBA00004477"/>
    </source>
</evidence>
<feature type="transmembrane region" description="Helical" evidence="9">
    <location>
        <begin position="379"/>
        <end position="412"/>
    </location>
</feature>
<dbReference type="GO" id="GO:0042765">
    <property type="term" value="C:GPI-anchor transamidase complex"/>
    <property type="evidence" value="ECO:0007669"/>
    <property type="project" value="InterPro"/>
</dbReference>
<feature type="transmembrane region" description="Helical" evidence="9">
    <location>
        <begin position="182"/>
        <end position="206"/>
    </location>
</feature>
<feature type="transmembrane region" description="Helical" evidence="9">
    <location>
        <begin position="352"/>
        <end position="373"/>
    </location>
</feature>
<keyword evidence="4" id="KW-0337">GPI-anchor biosynthesis</keyword>
<evidence type="ECO:0000256" key="9">
    <source>
        <dbReference type="SAM" id="Phobius"/>
    </source>
</evidence>
<dbReference type="RefSeq" id="XP_044562817.1">
    <property type="nucleotide sequence ID" value="XM_044705833.1"/>
</dbReference>
<evidence type="ECO:0000256" key="3">
    <source>
        <dbReference type="ARBA" id="ARBA00010026"/>
    </source>
</evidence>
<evidence type="ECO:0000256" key="6">
    <source>
        <dbReference type="ARBA" id="ARBA00022824"/>
    </source>
</evidence>
<dbReference type="UniPathway" id="UPA00196"/>
<dbReference type="OMA" id="ALWHLWI"/>
<feature type="transmembrane region" description="Helical" evidence="9">
    <location>
        <begin position="110"/>
        <end position="131"/>
    </location>
</feature>
<proteinExistence type="inferred from homology"/>
<evidence type="ECO:0000256" key="5">
    <source>
        <dbReference type="ARBA" id="ARBA00022692"/>
    </source>
</evidence>
<keyword evidence="6" id="KW-0256">Endoplasmic reticulum</keyword>
<feature type="transmembrane region" description="Helical" evidence="9">
    <location>
        <begin position="260"/>
        <end position="279"/>
    </location>
</feature>
<evidence type="ECO:0000256" key="7">
    <source>
        <dbReference type="ARBA" id="ARBA00022989"/>
    </source>
</evidence>
<gene>
    <name evidence="10" type="ORF">FDP41_002619</name>
</gene>
<feature type="transmembrane region" description="Helical" evidence="9">
    <location>
        <begin position="218"/>
        <end position="240"/>
    </location>
</feature>
<keyword evidence="11" id="KW-1185">Reference proteome</keyword>
<dbReference type="Proteomes" id="UP000444721">
    <property type="component" value="Unassembled WGS sequence"/>
</dbReference>
<evidence type="ECO:0000256" key="2">
    <source>
        <dbReference type="ARBA" id="ARBA00004687"/>
    </source>
</evidence>
<comment type="subcellular location">
    <subcellularLocation>
        <location evidence="1">Endoplasmic reticulum membrane</location>
        <topology evidence="1">Multi-pass membrane protein</topology>
    </subcellularLocation>
</comment>
<comment type="similarity">
    <text evidence="3">Belongs to the PIGU family.</text>
</comment>
<dbReference type="VEuPathDB" id="AmoebaDB:FDP41_002619"/>
<organism evidence="10 11">
    <name type="scientific">Naegleria fowleri</name>
    <name type="common">Brain eating amoeba</name>
    <dbReference type="NCBI Taxonomy" id="5763"/>
    <lineage>
        <taxon>Eukaryota</taxon>
        <taxon>Discoba</taxon>
        <taxon>Heterolobosea</taxon>
        <taxon>Tetramitia</taxon>
        <taxon>Eutetramitia</taxon>
        <taxon>Vahlkampfiidae</taxon>
        <taxon>Naegleria</taxon>
    </lineage>
</organism>
<feature type="transmembrane region" description="Helical" evidence="9">
    <location>
        <begin position="421"/>
        <end position="443"/>
    </location>
</feature>
<protein>
    <recommendedName>
        <fullName evidence="12">GPI transamidase subunit PIG-U</fullName>
    </recommendedName>
</protein>
<evidence type="ECO:0000313" key="10">
    <source>
        <dbReference type="EMBL" id="KAF0978104.1"/>
    </source>
</evidence>
<dbReference type="AlphaFoldDB" id="A0A6A5BV07"/>
<comment type="caution">
    <text evidence="10">The sequence shown here is derived from an EMBL/GenBank/DDBJ whole genome shotgun (WGS) entry which is preliminary data.</text>
</comment>
<dbReference type="PANTHER" id="PTHR13121">
    <property type="entry name" value="GPI TRANSAMIDASE COMPONENT PIG-U"/>
    <property type="match status" value="1"/>
</dbReference>
<keyword evidence="8 9" id="KW-0472">Membrane</keyword>